<keyword evidence="4" id="KW-0808">Transferase</keyword>
<dbReference type="PANTHER" id="PTHR45436:SF5">
    <property type="entry name" value="SENSOR HISTIDINE KINASE TRCS"/>
    <property type="match status" value="1"/>
</dbReference>
<dbReference type="SUPFAM" id="SSF55874">
    <property type="entry name" value="ATPase domain of HSP90 chaperone/DNA topoisomerase II/histidine kinase"/>
    <property type="match status" value="1"/>
</dbReference>
<dbReference type="CDD" id="cd00082">
    <property type="entry name" value="HisKA"/>
    <property type="match status" value="1"/>
</dbReference>
<keyword evidence="5 8" id="KW-0812">Transmembrane</keyword>
<evidence type="ECO:0000256" key="3">
    <source>
        <dbReference type="ARBA" id="ARBA00022553"/>
    </source>
</evidence>
<dbReference type="InterPro" id="IPR050428">
    <property type="entry name" value="TCS_sensor_his_kinase"/>
</dbReference>
<sequence length="425" mass="47870">MKLIYKIALSLSGVMLVFVALWGIVFFNVMTAEINDETDDMLEDYSEDIIMKWLSGERLPSTDNGTNSTYYVRRVPEEYALANPWIRYEDSDIYIVSEKDDEPARIRRQIFMDSDGRYQELTVAVPTFERADLRRSILLSIIMLYVVLLLSVVAIAVAVVMLNLRPFKALMKWMDSYVPGKKNDPVPSGSDVVEFRKLAQAAQRAADRFERQYQLQSQFIGNASHELQTPLAVCSARIEMLLDSPDLTEAQAGELVKMQRSIRSLIKLNKTLLMMSRIENGQFVDTEDVDIGALLKENVEIYEEIHAPESKKADVEENGRCIWKMNPQLAGVLTGNLLKNAFNHSPAGTEVTVRYGSDGFSVSNPGDKPLDSSRVFTRFYQENPGKEGSTGLGLSLVRTICENSGLKVTYSFDGKRHVFTVTKAV</sequence>
<reference evidence="10" key="1">
    <citation type="submission" date="2020-10" db="EMBL/GenBank/DDBJ databases">
        <authorList>
            <person name="Gilroy R."/>
        </authorList>
    </citation>
    <scope>NUCLEOTIDE SEQUENCE</scope>
    <source>
        <strain evidence="10">B1-3475</strain>
    </source>
</reference>
<dbReference type="Proteomes" id="UP000823617">
    <property type="component" value="Unassembled WGS sequence"/>
</dbReference>
<proteinExistence type="predicted"/>
<evidence type="ECO:0000256" key="2">
    <source>
        <dbReference type="ARBA" id="ARBA00012438"/>
    </source>
</evidence>
<evidence type="ECO:0000256" key="4">
    <source>
        <dbReference type="ARBA" id="ARBA00022679"/>
    </source>
</evidence>
<dbReference type="GO" id="GO:0000155">
    <property type="term" value="F:phosphorelay sensor kinase activity"/>
    <property type="evidence" value="ECO:0007669"/>
    <property type="project" value="InterPro"/>
</dbReference>
<dbReference type="GO" id="GO:0005886">
    <property type="term" value="C:plasma membrane"/>
    <property type="evidence" value="ECO:0007669"/>
    <property type="project" value="TreeGrafter"/>
</dbReference>
<keyword evidence="7 8" id="KW-1133">Transmembrane helix</keyword>
<dbReference type="EMBL" id="JADIMK010000061">
    <property type="protein sequence ID" value="MBO8455886.1"/>
    <property type="molecule type" value="Genomic_DNA"/>
</dbReference>
<dbReference type="InterPro" id="IPR036890">
    <property type="entry name" value="HATPase_C_sf"/>
</dbReference>
<evidence type="ECO:0000256" key="6">
    <source>
        <dbReference type="ARBA" id="ARBA00022777"/>
    </source>
</evidence>
<evidence type="ECO:0000259" key="9">
    <source>
        <dbReference type="PROSITE" id="PS50109"/>
    </source>
</evidence>
<dbReference type="InterPro" id="IPR003661">
    <property type="entry name" value="HisK_dim/P_dom"/>
</dbReference>
<accession>A0A9D9HL97</accession>
<dbReference type="PROSITE" id="PS50109">
    <property type="entry name" value="HIS_KIN"/>
    <property type="match status" value="1"/>
</dbReference>
<evidence type="ECO:0000256" key="5">
    <source>
        <dbReference type="ARBA" id="ARBA00022692"/>
    </source>
</evidence>
<reference evidence="10" key="2">
    <citation type="journal article" date="2021" name="PeerJ">
        <title>Extensive microbial diversity within the chicken gut microbiome revealed by metagenomics and culture.</title>
        <authorList>
            <person name="Gilroy R."/>
            <person name="Ravi A."/>
            <person name="Getino M."/>
            <person name="Pursley I."/>
            <person name="Horton D.L."/>
            <person name="Alikhan N.F."/>
            <person name="Baker D."/>
            <person name="Gharbi K."/>
            <person name="Hall N."/>
            <person name="Watson M."/>
            <person name="Adriaenssens E.M."/>
            <person name="Foster-Nyarko E."/>
            <person name="Jarju S."/>
            <person name="Secka A."/>
            <person name="Antonio M."/>
            <person name="Oren A."/>
            <person name="Chaudhuri R.R."/>
            <person name="La Ragione R."/>
            <person name="Hildebrand F."/>
            <person name="Pallen M.J."/>
        </authorList>
    </citation>
    <scope>NUCLEOTIDE SEQUENCE</scope>
    <source>
        <strain evidence="10">B1-3475</strain>
    </source>
</reference>
<keyword evidence="8" id="KW-0472">Membrane</keyword>
<feature type="transmembrane region" description="Helical" evidence="8">
    <location>
        <begin position="137"/>
        <end position="164"/>
    </location>
</feature>
<dbReference type="Gene3D" id="1.10.287.130">
    <property type="match status" value="1"/>
</dbReference>
<dbReference type="InterPro" id="IPR036097">
    <property type="entry name" value="HisK_dim/P_sf"/>
</dbReference>
<evidence type="ECO:0000256" key="1">
    <source>
        <dbReference type="ARBA" id="ARBA00000085"/>
    </source>
</evidence>
<evidence type="ECO:0000313" key="10">
    <source>
        <dbReference type="EMBL" id="MBO8455886.1"/>
    </source>
</evidence>
<dbReference type="AlphaFoldDB" id="A0A9D9HL97"/>
<dbReference type="Pfam" id="PF02518">
    <property type="entry name" value="HATPase_c"/>
    <property type="match status" value="1"/>
</dbReference>
<keyword evidence="3" id="KW-0597">Phosphoprotein</keyword>
<dbReference type="PANTHER" id="PTHR45436">
    <property type="entry name" value="SENSOR HISTIDINE KINASE YKOH"/>
    <property type="match status" value="1"/>
</dbReference>
<evidence type="ECO:0000256" key="7">
    <source>
        <dbReference type="ARBA" id="ARBA00022989"/>
    </source>
</evidence>
<feature type="domain" description="Histidine kinase" evidence="9">
    <location>
        <begin position="222"/>
        <end position="425"/>
    </location>
</feature>
<evidence type="ECO:0000256" key="8">
    <source>
        <dbReference type="SAM" id="Phobius"/>
    </source>
</evidence>
<dbReference type="InterPro" id="IPR003594">
    <property type="entry name" value="HATPase_dom"/>
</dbReference>
<feature type="transmembrane region" description="Helical" evidence="8">
    <location>
        <begin position="7"/>
        <end position="27"/>
    </location>
</feature>
<comment type="catalytic activity">
    <reaction evidence="1">
        <text>ATP + protein L-histidine = ADP + protein N-phospho-L-histidine.</text>
        <dbReference type="EC" id="2.7.13.3"/>
    </reaction>
</comment>
<dbReference type="InterPro" id="IPR005467">
    <property type="entry name" value="His_kinase_dom"/>
</dbReference>
<dbReference type="Pfam" id="PF00512">
    <property type="entry name" value="HisKA"/>
    <property type="match status" value="1"/>
</dbReference>
<dbReference type="EC" id="2.7.13.3" evidence="2"/>
<organism evidence="10 11">
    <name type="scientific">Candidatus Cryptobacteroides intestinigallinarum</name>
    <dbReference type="NCBI Taxonomy" id="2840767"/>
    <lineage>
        <taxon>Bacteria</taxon>
        <taxon>Pseudomonadati</taxon>
        <taxon>Bacteroidota</taxon>
        <taxon>Bacteroidia</taxon>
        <taxon>Bacteroidales</taxon>
        <taxon>Candidatus Cryptobacteroides</taxon>
    </lineage>
</organism>
<gene>
    <name evidence="10" type="ORF">IAC08_05735</name>
</gene>
<dbReference type="SUPFAM" id="SSF47384">
    <property type="entry name" value="Homodimeric domain of signal transducing histidine kinase"/>
    <property type="match status" value="1"/>
</dbReference>
<protein>
    <recommendedName>
        <fullName evidence="2">histidine kinase</fullName>
        <ecNumber evidence="2">2.7.13.3</ecNumber>
    </recommendedName>
</protein>
<name>A0A9D9HL97_9BACT</name>
<dbReference type="SMART" id="SM00388">
    <property type="entry name" value="HisKA"/>
    <property type="match status" value="1"/>
</dbReference>
<evidence type="ECO:0000313" key="11">
    <source>
        <dbReference type="Proteomes" id="UP000823617"/>
    </source>
</evidence>
<dbReference type="SMART" id="SM00387">
    <property type="entry name" value="HATPase_c"/>
    <property type="match status" value="1"/>
</dbReference>
<dbReference type="Gene3D" id="3.30.565.10">
    <property type="entry name" value="Histidine kinase-like ATPase, C-terminal domain"/>
    <property type="match status" value="1"/>
</dbReference>
<comment type="caution">
    <text evidence="10">The sequence shown here is derived from an EMBL/GenBank/DDBJ whole genome shotgun (WGS) entry which is preliminary data.</text>
</comment>
<keyword evidence="6 10" id="KW-0418">Kinase</keyword>